<keyword evidence="3" id="KW-1185">Reference proteome</keyword>
<feature type="compositionally biased region" description="Acidic residues" evidence="1">
    <location>
        <begin position="271"/>
        <end position="285"/>
    </location>
</feature>
<feature type="region of interest" description="Disordered" evidence="1">
    <location>
        <begin position="174"/>
        <end position="259"/>
    </location>
</feature>
<feature type="region of interest" description="Disordered" evidence="1">
    <location>
        <begin position="271"/>
        <end position="292"/>
    </location>
</feature>
<evidence type="ECO:0000313" key="3">
    <source>
        <dbReference type="Proteomes" id="UP001221142"/>
    </source>
</evidence>
<gene>
    <name evidence="2" type="ORF">FB45DRAFT_201157</name>
</gene>
<feature type="region of interest" description="Disordered" evidence="1">
    <location>
        <begin position="1"/>
        <end position="27"/>
    </location>
</feature>
<sequence>MYSHYQSAPGFGTNQWQAPAPPPPAFSAQPQPNWGGADFYNAHALQPDPSIYENAWDRVRNNDEDADGVGVHEAKHWHRRAYGGLGDLSQMDNGSIGAAAAYEAYRTWIHNSSMSAPLSGDVERQREGLTGLAVAEASRLLQYAGRGDHYARREVSEAAASTASILFYHSRAKQDHREYGRGRSRSRGRDDGEYGRSDRRGSFSDSYDDDPYALDSRVSGGFRPRSHSRHRAHSSSRHSPMMYQGSAVGGSSVGPPTMQMPYPATEPMDMEEEEEEEHTVEEEEEHTAHRRTVDLAPSLRRCRSRDRAQCTVPLRCQFKRNTASALE</sequence>
<reference evidence="2" key="1">
    <citation type="submission" date="2023-03" db="EMBL/GenBank/DDBJ databases">
        <title>Massive genome expansion in bonnet fungi (Mycena s.s.) driven by repeated elements and novel gene families across ecological guilds.</title>
        <authorList>
            <consortium name="Lawrence Berkeley National Laboratory"/>
            <person name="Harder C.B."/>
            <person name="Miyauchi S."/>
            <person name="Viragh M."/>
            <person name="Kuo A."/>
            <person name="Thoen E."/>
            <person name="Andreopoulos B."/>
            <person name="Lu D."/>
            <person name="Skrede I."/>
            <person name="Drula E."/>
            <person name="Henrissat B."/>
            <person name="Morin E."/>
            <person name="Kohler A."/>
            <person name="Barry K."/>
            <person name="LaButti K."/>
            <person name="Morin E."/>
            <person name="Salamov A."/>
            <person name="Lipzen A."/>
            <person name="Mereny Z."/>
            <person name="Hegedus B."/>
            <person name="Baldrian P."/>
            <person name="Stursova M."/>
            <person name="Weitz H."/>
            <person name="Taylor A."/>
            <person name="Grigoriev I.V."/>
            <person name="Nagy L.G."/>
            <person name="Martin F."/>
            <person name="Kauserud H."/>
        </authorList>
    </citation>
    <scope>NUCLEOTIDE SEQUENCE</scope>
    <source>
        <strain evidence="2">9284</strain>
    </source>
</reference>
<evidence type="ECO:0000256" key="1">
    <source>
        <dbReference type="SAM" id="MobiDB-lite"/>
    </source>
</evidence>
<proteinExistence type="predicted"/>
<organism evidence="2 3">
    <name type="scientific">Roridomyces roridus</name>
    <dbReference type="NCBI Taxonomy" id="1738132"/>
    <lineage>
        <taxon>Eukaryota</taxon>
        <taxon>Fungi</taxon>
        <taxon>Dikarya</taxon>
        <taxon>Basidiomycota</taxon>
        <taxon>Agaricomycotina</taxon>
        <taxon>Agaricomycetes</taxon>
        <taxon>Agaricomycetidae</taxon>
        <taxon>Agaricales</taxon>
        <taxon>Marasmiineae</taxon>
        <taxon>Mycenaceae</taxon>
        <taxon>Roridomyces</taxon>
    </lineage>
</organism>
<feature type="compositionally biased region" description="Basic and acidic residues" evidence="1">
    <location>
        <begin position="174"/>
        <end position="202"/>
    </location>
</feature>
<accession>A0AAD7CFW1</accession>
<protein>
    <submittedName>
        <fullName evidence="2">Uncharacterized protein</fullName>
    </submittedName>
</protein>
<evidence type="ECO:0000313" key="2">
    <source>
        <dbReference type="EMBL" id="KAJ7647512.1"/>
    </source>
</evidence>
<dbReference type="Proteomes" id="UP001221142">
    <property type="component" value="Unassembled WGS sequence"/>
</dbReference>
<comment type="caution">
    <text evidence="2">The sequence shown here is derived from an EMBL/GenBank/DDBJ whole genome shotgun (WGS) entry which is preliminary data.</text>
</comment>
<feature type="compositionally biased region" description="Basic residues" evidence="1">
    <location>
        <begin position="224"/>
        <end position="236"/>
    </location>
</feature>
<dbReference type="AlphaFoldDB" id="A0AAD7CFW1"/>
<name>A0AAD7CFW1_9AGAR</name>
<dbReference type="EMBL" id="JARKIF010000002">
    <property type="protein sequence ID" value="KAJ7647512.1"/>
    <property type="molecule type" value="Genomic_DNA"/>
</dbReference>